<sequence>MVGKRVARPQSHGTRDVCKRLQCRNNSVPHDILQYQIYFQCCCSQLHIIYHPNSNLKAAKGRTIQICSDSRAALLAIESSKVKSRLVLECKKTLNDLASLNKVILTWVPGHSGVREMRRPIDWLGKRSAMYPIGPGAILGGVQNSWHLTKCLLNRRDIRMVTGLLTGHCHLRHPSADWDRRRPRMPMVSGGLGDFISRPHRMSSNCKGFSPGSYAALPKRRAYLAKTLEGMWVHNGPVRRPTCKGLVPSHSLI</sequence>
<organism evidence="1 2">
    <name type="scientific">Molorchus minor</name>
    <dbReference type="NCBI Taxonomy" id="1323400"/>
    <lineage>
        <taxon>Eukaryota</taxon>
        <taxon>Metazoa</taxon>
        <taxon>Ecdysozoa</taxon>
        <taxon>Arthropoda</taxon>
        <taxon>Hexapoda</taxon>
        <taxon>Insecta</taxon>
        <taxon>Pterygota</taxon>
        <taxon>Neoptera</taxon>
        <taxon>Endopterygota</taxon>
        <taxon>Coleoptera</taxon>
        <taxon>Polyphaga</taxon>
        <taxon>Cucujiformia</taxon>
        <taxon>Chrysomeloidea</taxon>
        <taxon>Cerambycidae</taxon>
        <taxon>Lamiinae</taxon>
        <taxon>Monochamini</taxon>
        <taxon>Molorchus</taxon>
    </lineage>
</organism>
<reference evidence="1" key="1">
    <citation type="journal article" date="2023" name="Insect Mol. Biol.">
        <title>Genome sequencing provides insights into the evolution of gene families encoding plant cell wall-degrading enzymes in longhorned beetles.</title>
        <authorList>
            <person name="Shin N.R."/>
            <person name="Okamura Y."/>
            <person name="Kirsch R."/>
            <person name="Pauchet Y."/>
        </authorList>
    </citation>
    <scope>NUCLEOTIDE SEQUENCE</scope>
    <source>
        <strain evidence="1">MMC_N1</strain>
    </source>
</reference>
<dbReference type="Proteomes" id="UP001162164">
    <property type="component" value="Unassembled WGS sequence"/>
</dbReference>
<evidence type="ECO:0000313" key="2">
    <source>
        <dbReference type="Proteomes" id="UP001162164"/>
    </source>
</evidence>
<dbReference type="Gene3D" id="3.30.420.10">
    <property type="entry name" value="Ribonuclease H-like superfamily/Ribonuclease H"/>
    <property type="match status" value="1"/>
</dbReference>
<evidence type="ECO:0000313" key="1">
    <source>
        <dbReference type="EMBL" id="KAJ8977442.1"/>
    </source>
</evidence>
<protein>
    <recommendedName>
        <fullName evidence="3">RNase H type-1 domain-containing protein</fullName>
    </recommendedName>
</protein>
<dbReference type="InterPro" id="IPR036397">
    <property type="entry name" value="RNaseH_sf"/>
</dbReference>
<keyword evidence="2" id="KW-1185">Reference proteome</keyword>
<comment type="caution">
    <text evidence="1">The sequence shown here is derived from an EMBL/GenBank/DDBJ whole genome shotgun (WGS) entry which is preliminary data.</text>
</comment>
<gene>
    <name evidence="1" type="ORF">NQ317_018637</name>
</gene>
<accession>A0ABQ9JHR1</accession>
<dbReference type="SUPFAM" id="SSF53098">
    <property type="entry name" value="Ribonuclease H-like"/>
    <property type="match status" value="1"/>
</dbReference>
<evidence type="ECO:0008006" key="3">
    <source>
        <dbReference type="Google" id="ProtNLM"/>
    </source>
</evidence>
<name>A0ABQ9JHR1_9CUCU</name>
<dbReference type="InterPro" id="IPR012337">
    <property type="entry name" value="RNaseH-like_sf"/>
</dbReference>
<proteinExistence type="predicted"/>
<dbReference type="EMBL" id="JAPWTJ010000547">
    <property type="protein sequence ID" value="KAJ8977442.1"/>
    <property type="molecule type" value="Genomic_DNA"/>
</dbReference>